<sequence length="74" mass="7773">GRSGTGVATINTCAELSATHPSRNHQPPSSFPHTGTLVTTPVWTPIYQRRAPSVTTILAHCSSRDTAFSGLTAP</sequence>
<dbReference type="EMBL" id="CABDUW010001911">
    <property type="protein sequence ID" value="VTJ84587.1"/>
    <property type="molecule type" value="Genomic_DNA"/>
</dbReference>
<evidence type="ECO:0000256" key="1">
    <source>
        <dbReference type="SAM" id="MobiDB-lite"/>
    </source>
</evidence>
<feature type="non-terminal residue" evidence="2">
    <location>
        <position position="1"/>
    </location>
</feature>
<comment type="caution">
    <text evidence="2">The sequence shown here is derived from an EMBL/GenBank/DDBJ whole genome shotgun (WGS) entry which is preliminary data.</text>
</comment>
<reference evidence="2" key="1">
    <citation type="submission" date="2019-04" db="EMBL/GenBank/DDBJ databases">
        <authorList>
            <person name="Alioto T."/>
            <person name="Alioto T."/>
        </authorList>
    </citation>
    <scope>NUCLEOTIDE SEQUENCE [LARGE SCALE GENOMIC DNA]</scope>
</reference>
<organism evidence="2">
    <name type="scientific">Marmota monax</name>
    <name type="common">Woodchuck</name>
    <dbReference type="NCBI Taxonomy" id="9995"/>
    <lineage>
        <taxon>Eukaryota</taxon>
        <taxon>Metazoa</taxon>
        <taxon>Chordata</taxon>
        <taxon>Craniata</taxon>
        <taxon>Vertebrata</taxon>
        <taxon>Euteleostomi</taxon>
        <taxon>Mammalia</taxon>
        <taxon>Eutheria</taxon>
        <taxon>Euarchontoglires</taxon>
        <taxon>Glires</taxon>
        <taxon>Rodentia</taxon>
        <taxon>Sciuromorpha</taxon>
        <taxon>Sciuridae</taxon>
        <taxon>Xerinae</taxon>
        <taxon>Marmotini</taxon>
        <taxon>Marmota</taxon>
    </lineage>
</organism>
<evidence type="ECO:0000313" key="2">
    <source>
        <dbReference type="EMBL" id="VTJ84587.1"/>
    </source>
</evidence>
<feature type="region of interest" description="Disordered" evidence="1">
    <location>
        <begin position="17"/>
        <end position="36"/>
    </location>
</feature>
<protein>
    <submittedName>
        <fullName evidence="2">Uncharacterized protein</fullName>
    </submittedName>
</protein>
<feature type="non-terminal residue" evidence="2">
    <location>
        <position position="74"/>
    </location>
</feature>
<gene>
    <name evidence="2" type="ORF">MONAX_5E043638</name>
</gene>
<proteinExistence type="predicted"/>
<dbReference type="AlphaFoldDB" id="A0A5E4CS04"/>
<name>A0A5E4CS04_MARMO</name>
<accession>A0A5E4CS04</accession>